<keyword evidence="3" id="KW-1185">Reference proteome</keyword>
<protein>
    <submittedName>
        <fullName evidence="2">Uncharacterized protein</fullName>
    </submittedName>
</protein>
<comment type="caution">
    <text evidence="2">The sequence shown here is derived from an EMBL/GenBank/DDBJ whole genome shotgun (WGS) entry which is preliminary data.</text>
</comment>
<name>A0A2R6NGA3_9APHY</name>
<sequence length="106" mass="11394">MFSSAGNKPPPTQHNTTGARVCHFKTPDLLDSDKASKDLRIQREVETLRKMNRVGSGSSVIVRSRAFGGSGPANPTDSEASRPTVSLVCLSIIDRARKERAGSVEV</sequence>
<organism evidence="2 3">
    <name type="scientific">Hermanssonia centrifuga</name>
    <dbReference type="NCBI Taxonomy" id="98765"/>
    <lineage>
        <taxon>Eukaryota</taxon>
        <taxon>Fungi</taxon>
        <taxon>Dikarya</taxon>
        <taxon>Basidiomycota</taxon>
        <taxon>Agaricomycotina</taxon>
        <taxon>Agaricomycetes</taxon>
        <taxon>Polyporales</taxon>
        <taxon>Meruliaceae</taxon>
        <taxon>Hermanssonia</taxon>
    </lineage>
</organism>
<evidence type="ECO:0000313" key="3">
    <source>
        <dbReference type="Proteomes" id="UP000186601"/>
    </source>
</evidence>
<reference evidence="2 3" key="1">
    <citation type="submission" date="2018-02" db="EMBL/GenBank/DDBJ databases">
        <title>Genome sequence of the basidiomycete white-rot fungus Phlebia centrifuga.</title>
        <authorList>
            <person name="Granchi Z."/>
            <person name="Peng M."/>
            <person name="de Vries R.P."/>
            <person name="Hilden K."/>
            <person name="Makela M.R."/>
            <person name="Grigoriev I."/>
            <person name="Riley R."/>
        </authorList>
    </citation>
    <scope>NUCLEOTIDE SEQUENCE [LARGE SCALE GENOMIC DNA]</scope>
    <source>
        <strain evidence="2 3">FBCC195</strain>
    </source>
</reference>
<proteinExistence type="predicted"/>
<dbReference type="Proteomes" id="UP000186601">
    <property type="component" value="Unassembled WGS sequence"/>
</dbReference>
<feature type="region of interest" description="Disordered" evidence="1">
    <location>
        <begin position="64"/>
        <end position="83"/>
    </location>
</feature>
<evidence type="ECO:0000313" key="2">
    <source>
        <dbReference type="EMBL" id="PSR71415.1"/>
    </source>
</evidence>
<gene>
    <name evidence="2" type="ORF">PHLCEN_2v12682</name>
</gene>
<evidence type="ECO:0000256" key="1">
    <source>
        <dbReference type="SAM" id="MobiDB-lite"/>
    </source>
</evidence>
<feature type="region of interest" description="Disordered" evidence="1">
    <location>
        <begin position="1"/>
        <end position="21"/>
    </location>
</feature>
<dbReference type="EMBL" id="MLYV02001285">
    <property type="protein sequence ID" value="PSR71415.1"/>
    <property type="molecule type" value="Genomic_DNA"/>
</dbReference>
<dbReference type="AlphaFoldDB" id="A0A2R6NGA3"/>
<feature type="compositionally biased region" description="Polar residues" evidence="1">
    <location>
        <begin position="73"/>
        <end position="83"/>
    </location>
</feature>
<accession>A0A2R6NGA3</accession>